<sequence length="150" mass="17461">HYKRAGVDGLQLPPFKALKILVITEPWCGDSTAILPVLQKLFAGHDVEFRIALRDENPELMDRFLTNGGRAIPVILILDEKGELLMRFGPRPQKVQAIFEQYRRDINEGRIERKEVSRKIRNFYSRDRGKAILEEFLPQLKKALEKYDTK</sequence>
<evidence type="ECO:0000313" key="1">
    <source>
        <dbReference type="EMBL" id="HED09935.1"/>
    </source>
</evidence>
<dbReference type="InterPro" id="IPR036249">
    <property type="entry name" value="Thioredoxin-like_sf"/>
</dbReference>
<gene>
    <name evidence="1" type="ORF">ENJ10_04550</name>
</gene>
<dbReference type="AlphaFoldDB" id="A0A7V1LL39"/>
<organism evidence="1">
    <name type="scientific">Caldithrix abyssi</name>
    <dbReference type="NCBI Taxonomy" id="187145"/>
    <lineage>
        <taxon>Bacteria</taxon>
        <taxon>Pseudomonadati</taxon>
        <taxon>Calditrichota</taxon>
        <taxon>Calditrichia</taxon>
        <taxon>Calditrichales</taxon>
        <taxon>Calditrichaceae</taxon>
        <taxon>Caldithrix</taxon>
    </lineage>
</organism>
<name>A0A7V1LL39_CALAY</name>
<comment type="caution">
    <text evidence="1">The sequence shown here is derived from an EMBL/GenBank/DDBJ whole genome shotgun (WGS) entry which is preliminary data.</text>
</comment>
<dbReference type="Pfam" id="PF14595">
    <property type="entry name" value="Thioredoxin_9"/>
    <property type="match status" value="1"/>
</dbReference>
<feature type="non-terminal residue" evidence="1">
    <location>
        <position position="1"/>
    </location>
</feature>
<protein>
    <submittedName>
        <fullName evidence="1">Thioredoxin family protein</fullName>
    </submittedName>
</protein>
<proteinExistence type="predicted"/>
<dbReference type="Gene3D" id="3.40.30.10">
    <property type="entry name" value="Glutaredoxin"/>
    <property type="match status" value="1"/>
</dbReference>
<dbReference type="SUPFAM" id="SSF52833">
    <property type="entry name" value="Thioredoxin-like"/>
    <property type="match status" value="1"/>
</dbReference>
<dbReference type="EMBL" id="DRLD01000120">
    <property type="protein sequence ID" value="HED09935.1"/>
    <property type="molecule type" value="Genomic_DNA"/>
</dbReference>
<accession>A0A7V1LL39</accession>
<dbReference type="Proteomes" id="UP000886005">
    <property type="component" value="Unassembled WGS sequence"/>
</dbReference>
<reference evidence="1" key="1">
    <citation type="journal article" date="2020" name="mSystems">
        <title>Genome- and Community-Level Interaction Insights into Carbon Utilization and Element Cycling Functions of Hydrothermarchaeota in Hydrothermal Sediment.</title>
        <authorList>
            <person name="Zhou Z."/>
            <person name="Liu Y."/>
            <person name="Xu W."/>
            <person name="Pan J."/>
            <person name="Luo Z.H."/>
            <person name="Li M."/>
        </authorList>
    </citation>
    <scope>NUCLEOTIDE SEQUENCE [LARGE SCALE GENOMIC DNA]</scope>
    <source>
        <strain evidence="1">HyVt-456</strain>
    </source>
</reference>